<gene>
    <name evidence="2" type="ORF">SAMN05216207_104339</name>
</gene>
<evidence type="ECO:0000313" key="2">
    <source>
        <dbReference type="EMBL" id="SFO31242.1"/>
    </source>
</evidence>
<protein>
    <submittedName>
        <fullName evidence="2">Uncharacterized protein</fullName>
    </submittedName>
</protein>
<dbReference type="EMBL" id="FOUY01000043">
    <property type="protein sequence ID" value="SFO31242.1"/>
    <property type="molecule type" value="Genomic_DNA"/>
</dbReference>
<sequence length="258" mass="27493">MPPDDDHVAVPWYRRGVAAVVERDAHDGPGRPQGRVAARRQRGELVRNGARDIRRDAASAAAPDEWRAEYVGTRPVRQVVVAVPEASAAQRTPVPVLPDEQVDLVVRDGMATPNEPRRGEIAADVVRDGGDAAASAQPAGVGRDAGLEQAHARREPVVRHLASVDERGTAIPGRVGDDGAPRGGRSVWRHTSRPSRTGVTPAPRPPLPRTPQSDRDRRPARCARGGRRAGRAAARARGRAAVVRTGTGRPGGRRARSG</sequence>
<name>A0A1I5G5T3_PSUAM</name>
<dbReference type="AlphaFoldDB" id="A0A1I5G5T3"/>
<organism evidence="2 3">
    <name type="scientific">Pseudonocardia ammonioxydans</name>
    <dbReference type="NCBI Taxonomy" id="260086"/>
    <lineage>
        <taxon>Bacteria</taxon>
        <taxon>Bacillati</taxon>
        <taxon>Actinomycetota</taxon>
        <taxon>Actinomycetes</taxon>
        <taxon>Pseudonocardiales</taxon>
        <taxon>Pseudonocardiaceae</taxon>
        <taxon>Pseudonocardia</taxon>
    </lineage>
</organism>
<feature type="compositionally biased region" description="Basic and acidic residues" evidence="1">
    <location>
        <begin position="150"/>
        <end position="168"/>
    </location>
</feature>
<proteinExistence type="predicted"/>
<feature type="region of interest" description="Disordered" evidence="1">
    <location>
        <begin position="23"/>
        <end position="42"/>
    </location>
</feature>
<reference evidence="2 3" key="1">
    <citation type="submission" date="2016-10" db="EMBL/GenBank/DDBJ databases">
        <authorList>
            <person name="de Groot N.N."/>
        </authorList>
    </citation>
    <scope>NUCLEOTIDE SEQUENCE [LARGE SCALE GENOMIC DNA]</scope>
    <source>
        <strain evidence="2 3">CGMCC 4.1877</strain>
    </source>
</reference>
<keyword evidence="3" id="KW-1185">Reference proteome</keyword>
<feature type="region of interest" description="Disordered" evidence="1">
    <location>
        <begin position="131"/>
        <end position="258"/>
    </location>
</feature>
<evidence type="ECO:0000256" key="1">
    <source>
        <dbReference type="SAM" id="MobiDB-lite"/>
    </source>
</evidence>
<accession>A0A1I5G5T3</accession>
<dbReference type="Proteomes" id="UP000199614">
    <property type="component" value="Unassembled WGS sequence"/>
</dbReference>
<feature type="compositionally biased region" description="Basic residues" evidence="1">
    <location>
        <begin position="220"/>
        <end position="238"/>
    </location>
</feature>
<evidence type="ECO:0000313" key="3">
    <source>
        <dbReference type="Proteomes" id="UP000199614"/>
    </source>
</evidence>